<sequence>MHQGKLRIYFGYAAGVGKTYAMLQGAQEAKANGIEVVLGYIEPHARPETSQLALGFESISAKEMTYRGLRFSEFDLDATLRRKPQLVLVDELAHNNVTGSRNKKRFQDIEELLRAGIDVYTTLNVQHIESLMDQVQQITDIQVNERIPDYVFNEADQIKLVDIEPADLLERLHKGKIYNKVQAERALNNFFTLEKLFALREIALLKTADQVNNLANKQQVDAKVGFAKEQILVCVSSSPSSPIVIRAAVRLAAAFKAELTALYVSEEGDESLSHEERKSLRQNLRLAEQLGAKVSVVYGTGLAEQISEYAKTSHITKLVIGKTPEKRNFGGVSFIDKLGQLAPELDIYIIPYTKAGYQNFSRIRKFPTIHFTFSDLFKTIMVLFACTLVGLIFDYWKFNVSNIITIYILGVQINAVITRGRIFSVISSVLSVLCFNYFFTVPYFSFEVFNNSYPVTFAIMLTAGLITSTLIKRIQNQVKMNAEKSYRTELLLQANKDLQIPESVPEILSATARSLTHLLEKDVVVYPVENEVLQNAVFFPATQSNQTLETYQRLKENGVADWVLHNNKRAGATTNTLSASKYLYLSVRLKNRIFAIIGVSMLDGKEIEPFEKSVFLSILGEAGLALEKEVLRSEQQQTVIEMKQEQLRANLLRAISHDLRSPLTSISGNAKLLMENRNSFNEPRKLELYSYIYDDSMWLISLIENLLAVTKLESNVALNLQVNSIEEAITEALKHVDRHINEHQLKTILSDEVLFAKMDSALIVQVIINIVNNAIKYTPKGSTITLMAERLKNSIQVEIADDGEGISDVAKTKIFDLFYTADKNPDSKRGLGIGLSLCKTIINSHSGEIYVKDNKPKGTIIGFNLPLVEVDINGWKS</sequence>
<dbReference type="InterPro" id="IPR025201">
    <property type="entry name" value="KdpD_TM"/>
</dbReference>
<feature type="transmembrane region" description="Helical" evidence="13">
    <location>
        <begin position="399"/>
        <end position="417"/>
    </location>
</feature>
<evidence type="ECO:0000313" key="16">
    <source>
        <dbReference type="Proteomes" id="UP000562464"/>
    </source>
</evidence>
<feature type="domain" description="Histidine kinase" evidence="14">
    <location>
        <begin position="654"/>
        <end position="869"/>
    </location>
</feature>
<dbReference type="InterPro" id="IPR038318">
    <property type="entry name" value="KdpD_sf"/>
</dbReference>
<proteinExistence type="predicted"/>
<evidence type="ECO:0000256" key="11">
    <source>
        <dbReference type="ARBA" id="ARBA00023012"/>
    </source>
</evidence>
<dbReference type="RefSeq" id="WP_183539296.1">
    <property type="nucleotide sequence ID" value="NZ_JACHHV010000008.1"/>
</dbReference>
<dbReference type="Gene3D" id="3.40.50.620">
    <property type="entry name" value="HUPs"/>
    <property type="match status" value="1"/>
</dbReference>
<dbReference type="PANTHER" id="PTHR45569">
    <property type="entry name" value="SENSOR PROTEIN KDPD"/>
    <property type="match status" value="1"/>
</dbReference>
<keyword evidence="7" id="KW-0547">Nucleotide-binding</keyword>
<comment type="caution">
    <text evidence="15">The sequence shown here is derived from an EMBL/GenBank/DDBJ whole genome shotgun (WGS) entry which is preliminary data.</text>
</comment>
<dbReference type="EC" id="2.7.13.3" evidence="3"/>
<evidence type="ECO:0000256" key="2">
    <source>
        <dbReference type="ARBA" id="ARBA00004141"/>
    </source>
</evidence>
<comment type="catalytic activity">
    <reaction evidence="1">
        <text>ATP + protein L-histidine = ADP + protein N-phospho-L-histidine.</text>
        <dbReference type="EC" id="2.7.13.3"/>
    </reaction>
</comment>
<dbReference type="SUPFAM" id="SSF52402">
    <property type="entry name" value="Adenine nucleotide alpha hydrolases-like"/>
    <property type="match status" value="1"/>
</dbReference>
<dbReference type="InterPro" id="IPR006016">
    <property type="entry name" value="UspA"/>
</dbReference>
<dbReference type="AlphaFoldDB" id="A0A841C883"/>
<dbReference type="EMBL" id="JACHHV010000008">
    <property type="protein sequence ID" value="MBB5887802.1"/>
    <property type="molecule type" value="Genomic_DNA"/>
</dbReference>
<evidence type="ECO:0000256" key="6">
    <source>
        <dbReference type="ARBA" id="ARBA00022692"/>
    </source>
</evidence>
<dbReference type="InterPro" id="IPR029016">
    <property type="entry name" value="GAF-like_dom_sf"/>
</dbReference>
<dbReference type="CDD" id="cd00075">
    <property type="entry name" value="HATPase"/>
    <property type="match status" value="1"/>
</dbReference>
<evidence type="ECO:0000256" key="8">
    <source>
        <dbReference type="ARBA" id="ARBA00022777"/>
    </source>
</evidence>
<evidence type="ECO:0000259" key="14">
    <source>
        <dbReference type="PROSITE" id="PS50109"/>
    </source>
</evidence>
<dbReference type="GO" id="GO:0000155">
    <property type="term" value="F:phosphorelay sensor kinase activity"/>
    <property type="evidence" value="ECO:0007669"/>
    <property type="project" value="InterPro"/>
</dbReference>
<evidence type="ECO:0000256" key="5">
    <source>
        <dbReference type="ARBA" id="ARBA00022679"/>
    </source>
</evidence>
<keyword evidence="6 13" id="KW-0812">Transmembrane</keyword>
<reference evidence="15 16" key="1">
    <citation type="submission" date="2020-08" db="EMBL/GenBank/DDBJ databases">
        <title>Genomic Encyclopedia of Type Strains, Phase IV (KMG-IV): sequencing the most valuable type-strain genomes for metagenomic binning, comparative biology and taxonomic classification.</title>
        <authorList>
            <person name="Goeker M."/>
        </authorList>
    </citation>
    <scope>NUCLEOTIDE SEQUENCE [LARGE SCALE GENOMIC DNA]</scope>
    <source>
        <strain evidence="15 16">DSM 14925</strain>
    </source>
</reference>
<keyword evidence="11" id="KW-0902">Two-component regulatory system</keyword>
<dbReference type="SMART" id="SM00388">
    <property type="entry name" value="HisKA"/>
    <property type="match status" value="1"/>
</dbReference>
<dbReference type="GO" id="GO:0005524">
    <property type="term" value="F:ATP binding"/>
    <property type="evidence" value="ECO:0007669"/>
    <property type="project" value="UniProtKB-KW"/>
</dbReference>
<keyword evidence="8 15" id="KW-0418">Kinase</keyword>
<dbReference type="InterPro" id="IPR003594">
    <property type="entry name" value="HATPase_dom"/>
</dbReference>
<evidence type="ECO:0000256" key="3">
    <source>
        <dbReference type="ARBA" id="ARBA00012438"/>
    </source>
</evidence>
<dbReference type="PANTHER" id="PTHR45569:SF1">
    <property type="entry name" value="SENSOR PROTEIN KDPD"/>
    <property type="match status" value="1"/>
</dbReference>
<keyword evidence="5 15" id="KW-0808">Transferase</keyword>
<feature type="transmembrane region" description="Helical" evidence="13">
    <location>
        <begin position="371"/>
        <end position="393"/>
    </location>
</feature>
<dbReference type="Proteomes" id="UP000562464">
    <property type="component" value="Unassembled WGS sequence"/>
</dbReference>
<dbReference type="Gene3D" id="3.30.450.40">
    <property type="match status" value="1"/>
</dbReference>
<dbReference type="Gene3D" id="3.40.50.300">
    <property type="entry name" value="P-loop containing nucleotide triphosphate hydrolases"/>
    <property type="match status" value="1"/>
</dbReference>
<dbReference type="InterPro" id="IPR052023">
    <property type="entry name" value="Histidine_kinase_KdpD"/>
</dbReference>
<dbReference type="GO" id="GO:0005886">
    <property type="term" value="C:plasma membrane"/>
    <property type="evidence" value="ECO:0007669"/>
    <property type="project" value="TreeGrafter"/>
</dbReference>
<dbReference type="SMART" id="SM00387">
    <property type="entry name" value="HATPase_c"/>
    <property type="match status" value="1"/>
</dbReference>
<dbReference type="GO" id="GO:0005737">
    <property type="term" value="C:cytoplasm"/>
    <property type="evidence" value="ECO:0007669"/>
    <property type="project" value="UniProtKB-ARBA"/>
</dbReference>
<dbReference type="InterPro" id="IPR036097">
    <property type="entry name" value="HisK_dim/P_sf"/>
</dbReference>
<dbReference type="InterPro" id="IPR003852">
    <property type="entry name" value="Sig_transdc_His_kinase_KdpD_N"/>
</dbReference>
<dbReference type="Pfam" id="PF00512">
    <property type="entry name" value="HisKA"/>
    <property type="match status" value="1"/>
</dbReference>
<dbReference type="InterPro" id="IPR027417">
    <property type="entry name" value="P-loop_NTPase"/>
</dbReference>
<evidence type="ECO:0000256" key="13">
    <source>
        <dbReference type="SAM" id="Phobius"/>
    </source>
</evidence>
<dbReference type="InterPro" id="IPR005467">
    <property type="entry name" value="His_kinase_dom"/>
</dbReference>
<protein>
    <recommendedName>
        <fullName evidence="3">histidine kinase</fullName>
        <ecNumber evidence="3">2.7.13.3</ecNumber>
    </recommendedName>
</protein>
<dbReference type="PROSITE" id="PS50109">
    <property type="entry name" value="HIS_KIN"/>
    <property type="match status" value="1"/>
</dbReference>
<dbReference type="Gene3D" id="1.20.120.620">
    <property type="entry name" value="Backbone structure of the membrane domain of e. Coli histidine kinase receptor kdpd"/>
    <property type="match status" value="1"/>
</dbReference>
<keyword evidence="4" id="KW-0597">Phosphoprotein</keyword>
<dbReference type="InterPro" id="IPR036890">
    <property type="entry name" value="HATPase_C_sf"/>
</dbReference>
<dbReference type="Pfam" id="PF13493">
    <property type="entry name" value="DUF4118"/>
    <property type="match status" value="1"/>
</dbReference>
<dbReference type="Gene3D" id="1.10.287.130">
    <property type="match status" value="1"/>
</dbReference>
<evidence type="ECO:0000256" key="7">
    <source>
        <dbReference type="ARBA" id="ARBA00022741"/>
    </source>
</evidence>
<feature type="transmembrane region" description="Helical" evidence="13">
    <location>
        <begin position="452"/>
        <end position="471"/>
    </location>
</feature>
<accession>A0A841C883</accession>
<evidence type="ECO:0000256" key="9">
    <source>
        <dbReference type="ARBA" id="ARBA00022840"/>
    </source>
</evidence>
<keyword evidence="10 13" id="KW-1133">Transmembrane helix</keyword>
<keyword evidence="12 13" id="KW-0472">Membrane</keyword>
<name>A0A841C883_9LACT</name>
<dbReference type="Pfam" id="PF02702">
    <property type="entry name" value="KdpD"/>
    <property type="match status" value="1"/>
</dbReference>
<keyword evidence="16" id="KW-1185">Reference proteome</keyword>
<dbReference type="InterPro" id="IPR003661">
    <property type="entry name" value="HisK_dim/P_dom"/>
</dbReference>
<keyword evidence="9" id="KW-0067">ATP-binding</keyword>
<dbReference type="Gene3D" id="3.30.565.10">
    <property type="entry name" value="Histidine kinase-like ATPase, C-terminal domain"/>
    <property type="match status" value="1"/>
</dbReference>
<dbReference type="SUPFAM" id="SSF47384">
    <property type="entry name" value="Homodimeric domain of signal transducing histidine kinase"/>
    <property type="match status" value="1"/>
</dbReference>
<dbReference type="SUPFAM" id="SSF55874">
    <property type="entry name" value="ATPase domain of HSP90 chaperone/DNA topoisomerase II/histidine kinase"/>
    <property type="match status" value="1"/>
</dbReference>
<dbReference type="FunFam" id="3.30.565.10:FF:000006">
    <property type="entry name" value="Sensor histidine kinase WalK"/>
    <property type="match status" value="1"/>
</dbReference>
<evidence type="ECO:0000313" key="15">
    <source>
        <dbReference type="EMBL" id="MBB5887802.1"/>
    </source>
</evidence>
<evidence type="ECO:0000256" key="10">
    <source>
        <dbReference type="ARBA" id="ARBA00022989"/>
    </source>
</evidence>
<feature type="transmembrane region" description="Helical" evidence="13">
    <location>
        <begin position="424"/>
        <end position="446"/>
    </location>
</feature>
<dbReference type="Pfam" id="PF02518">
    <property type="entry name" value="HATPase_c"/>
    <property type="match status" value="1"/>
</dbReference>
<dbReference type="Pfam" id="PF00582">
    <property type="entry name" value="Usp"/>
    <property type="match status" value="1"/>
</dbReference>
<comment type="subcellular location">
    <subcellularLocation>
        <location evidence="2">Membrane</location>
        <topology evidence="2">Multi-pass membrane protein</topology>
    </subcellularLocation>
</comment>
<organism evidence="15 16">
    <name type="scientific">Lactovum miscens</name>
    <dbReference type="NCBI Taxonomy" id="190387"/>
    <lineage>
        <taxon>Bacteria</taxon>
        <taxon>Bacillati</taxon>
        <taxon>Bacillota</taxon>
        <taxon>Bacilli</taxon>
        <taxon>Lactobacillales</taxon>
        <taxon>Streptococcaceae</taxon>
        <taxon>Lactovum</taxon>
    </lineage>
</organism>
<gene>
    <name evidence="15" type="ORF">HNQ37_000679</name>
</gene>
<dbReference type="PRINTS" id="PR00344">
    <property type="entry name" value="BCTRLSENSOR"/>
</dbReference>
<dbReference type="InterPro" id="IPR014729">
    <property type="entry name" value="Rossmann-like_a/b/a_fold"/>
</dbReference>
<evidence type="ECO:0000256" key="12">
    <source>
        <dbReference type="ARBA" id="ARBA00023136"/>
    </source>
</evidence>
<evidence type="ECO:0000256" key="1">
    <source>
        <dbReference type="ARBA" id="ARBA00000085"/>
    </source>
</evidence>
<dbReference type="InterPro" id="IPR004358">
    <property type="entry name" value="Sig_transdc_His_kin-like_C"/>
</dbReference>
<dbReference type="FunFam" id="3.40.50.300:FF:000483">
    <property type="entry name" value="Sensor histidine kinase KdpD"/>
    <property type="match status" value="1"/>
</dbReference>
<dbReference type="CDD" id="cd00082">
    <property type="entry name" value="HisKA"/>
    <property type="match status" value="1"/>
</dbReference>
<evidence type="ECO:0000256" key="4">
    <source>
        <dbReference type="ARBA" id="ARBA00022553"/>
    </source>
</evidence>